<evidence type="ECO:0000313" key="2">
    <source>
        <dbReference type="EnsemblPlants" id="Bo1g101420.1"/>
    </source>
</evidence>
<evidence type="ECO:0000313" key="3">
    <source>
        <dbReference type="Proteomes" id="UP000032141"/>
    </source>
</evidence>
<accession>A0A0D3AB29</accession>
<dbReference type="PANTHER" id="PTHR31807">
    <property type="entry name" value="AUGMIN FAMILY MEMBER"/>
    <property type="match status" value="1"/>
</dbReference>
<dbReference type="STRING" id="109376.A0A0D3AB29"/>
<name>A0A0D3AB29_BRAOL</name>
<comment type="similarity">
    <text evidence="1">Belongs to the QWRF family.</text>
</comment>
<dbReference type="eggNOG" id="ENOG502QYE5">
    <property type="taxonomic scope" value="Eukaryota"/>
</dbReference>
<protein>
    <submittedName>
        <fullName evidence="2">Uncharacterized protein</fullName>
    </submittedName>
</protein>
<dbReference type="InterPro" id="IPR007573">
    <property type="entry name" value="QWRF"/>
</dbReference>
<dbReference type="Gramene" id="Bo1g101420.1">
    <property type="protein sequence ID" value="Bo1g101420.1"/>
    <property type="gene ID" value="Bo1g101420"/>
</dbReference>
<proteinExistence type="inferred from homology"/>
<dbReference type="Proteomes" id="UP000032141">
    <property type="component" value="Chromosome C1"/>
</dbReference>
<reference evidence="2 3" key="1">
    <citation type="journal article" date="2014" name="Genome Biol.">
        <title>Transcriptome and methylome profiling reveals relics of genome dominance in the mesopolyploid Brassica oleracea.</title>
        <authorList>
            <person name="Parkin I.A."/>
            <person name="Koh C."/>
            <person name="Tang H."/>
            <person name="Robinson S.J."/>
            <person name="Kagale S."/>
            <person name="Clarke W.E."/>
            <person name="Town C.D."/>
            <person name="Nixon J."/>
            <person name="Krishnakumar V."/>
            <person name="Bidwell S.L."/>
            <person name="Denoeud F."/>
            <person name="Belcram H."/>
            <person name="Links M.G."/>
            <person name="Just J."/>
            <person name="Clarke C."/>
            <person name="Bender T."/>
            <person name="Huebert T."/>
            <person name="Mason A.S."/>
            <person name="Pires J.C."/>
            <person name="Barker G."/>
            <person name="Moore J."/>
            <person name="Walley P.G."/>
            <person name="Manoli S."/>
            <person name="Batley J."/>
            <person name="Edwards D."/>
            <person name="Nelson M.N."/>
            <person name="Wang X."/>
            <person name="Paterson A.H."/>
            <person name="King G."/>
            <person name="Bancroft I."/>
            <person name="Chalhoub B."/>
            <person name="Sharpe A.G."/>
        </authorList>
    </citation>
    <scope>NUCLEOTIDE SEQUENCE</scope>
    <source>
        <strain evidence="2 3">cv. TO1000</strain>
    </source>
</reference>
<reference evidence="2" key="2">
    <citation type="submission" date="2015-03" db="UniProtKB">
        <authorList>
            <consortium name="EnsemblPlants"/>
        </authorList>
    </citation>
    <scope>IDENTIFICATION</scope>
</reference>
<dbReference type="PANTHER" id="PTHR31807:SF2">
    <property type="entry name" value="PROTEIN SNOWY COTYLEDON 3"/>
    <property type="match status" value="1"/>
</dbReference>
<dbReference type="AlphaFoldDB" id="A0A0D3AB29"/>
<organism evidence="2 3">
    <name type="scientific">Brassica oleracea var. oleracea</name>
    <dbReference type="NCBI Taxonomy" id="109376"/>
    <lineage>
        <taxon>Eukaryota</taxon>
        <taxon>Viridiplantae</taxon>
        <taxon>Streptophyta</taxon>
        <taxon>Embryophyta</taxon>
        <taxon>Tracheophyta</taxon>
        <taxon>Spermatophyta</taxon>
        <taxon>Magnoliopsida</taxon>
        <taxon>eudicotyledons</taxon>
        <taxon>Gunneridae</taxon>
        <taxon>Pentapetalae</taxon>
        <taxon>rosids</taxon>
        <taxon>malvids</taxon>
        <taxon>Brassicales</taxon>
        <taxon>Brassicaceae</taxon>
        <taxon>Brassiceae</taxon>
        <taxon>Brassica</taxon>
    </lineage>
</organism>
<evidence type="ECO:0000256" key="1">
    <source>
        <dbReference type="ARBA" id="ARBA00010016"/>
    </source>
</evidence>
<sequence length="147" mass="16610">MWNAWVSISEIDHFITLKRTRLLLQRQKLKVASILKEQMGYLEEWSLMDRDHSVSLLGAIEALKASTLHFPVIEKAVVDILDLKHIVSLAVVHGMASSIFSLISKVDEMNSVMAEMMHITAQETVLLKQCERFLSVAAAMYVKIVAD</sequence>
<dbReference type="HOGENOM" id="CLU_025164_1_1_1"/>
<dbReference type="GO" id="GO:0051225">
    <property type="term" value="P:spindle assembly"/>
    <property type="evidence" value="ECO:0007669"/>
    <property type="project" value="TreeGrafter"/>
</dbReference>
<keyword evidence="3" id="KW-1185">Reference proteome</keyword>
<dbReference type="EnsemblPlants" id="Bo1g101420.1">
    <property type="protein sequence ID" value="Bo1g101420.1"/>
    <property type="gene ID" value="Bo1g101420"/>
</dbReference>
<dbReference type="Pfam" id="PF04484">
    <property type="entry name" value="QWRF"/>
    <property type="match status" value="1"/>
</dbReference>
<dbReference type="GO" id="GO:0005880">
    <property type="term" value="C:nuclear microtubule"/>
    <property type="evidence" value="ECO:0007669"/>
    <property type="project" value="TreeGrafter"/>
</dbReference>
<dbReference type="RefSeq" id="XP_013586936.1">
    <property type="nucleotide sequence ID" value="XM_013731482.1"/>
</dbReference>
<dbReference type="GO" id="GO:0005737">
    <property type="term" value="C:cytoplasm"/>
    <property type="evidence" value="ECO:0007669"/>
    <property type="project" value="TreeGrafter"/>
</dbReference>
<dbReference type="GO" id="GO:0008017">
    <property type="term" value="F:microtubule binding"/>
    <property type="evidence" value="ECO:0007669"/>
    <property type="project" value="TreeGrafter"/>
</dbReference>
<dbReference type="KEGG" id="boe:106295552"/>
<dbReference type="OMA" id="EWSHREN"/>
<dbReference type="GeneID" id="106295552"/>